<keyword evidence="2" id="KW-1185">Reference proteome</keyword>
<dbReference type="Gramene" id="TKW05992">
    <property type="protein sequence ID" value="TKW05992"/>
    <property type="gene ID" value="SEVIR_7G213050v2"/>
</dbReference>
<dbReference type="EMBL" id="CM016558">
    <property type="protein sequence ID" value="TKW05992.1"/>
    <property type="molecule type" value="Genomic_DNA"/>
</dbReference>
<protein>
    <submittedName>
        <fullName evidence="1">Uncharacterized protein</fullName>
    </submittedName>
</protein>
<accession>A0A4U6TUX4</accession>
<organism evidence="1 2">
    <name type="scientific">Setaria viridis</name>
    <name type="common">Green bristlegrass</name>
    <name type="synonym">Setaria italica subsp. viridis</name>
    <dbReference type="NCBI Taxonomy" id="4556"/>
    <lineage>
        <taxon>Eukaryota</taxon>
        <taxon>Viridiplantae</taxon>
        <taxon>Streptophyta</taxon>
        <taxon>Embryophyta</taxon>
        <taxon>Tracheophyta</taxon>
        <taxon>Spermatophyta</taxon>
        <taxon>Magnoliopsida</taxon>
        <taxon>Liliopsida</taxon>
        <taxon>Poales</taxon>
        <taxon>Poaceae</taxon>
        <taxon>PACMAD clade</taxon>
        <taxon>Panicoideae</taxon>
        <taxon>Panicodae</taxon>
        <taxon>Paniceae</taxon>
        <taxon>Cenchrinae</taxon>
        <taxon>Setaria</taxon>
    </lineage>
</organism>
<sequence>MNQTRPAQHIRHNFSFSTRPQRPQGMLPFYHVKFSNFAAALTYGCECPLSFFLKKKCPLSIYTNSHSCRCKEFNLH</sequence>
<dbReference type="AlphaFoldDB" id="A0A4U6TUX4"/>
<dbReference type="Proteomes" id="UP000298652">
    <property type="component" value="Chromosome 7"/>
</dbReference>
<reference evidence="1" key="1">
    <citation type="submission" date="2019-03" db="EMBL/GenBank/DDBJ databases">
        <title>WGS assembly of Setaria viridis.</title>
        <authorList>
            <person name="Huang P."/>
            <person name="Jenkins J."/>
            <person name="Grimwood J."/>
            <person name="Barry K."/>
            <person name="Healey A."/>
            <person name="Mamidi S."/>
            <person name="Sreedasyam A."/>
            <person name="Shu S."/>
            <person name="Feldman M."/>
            <person name="Wu J."/>
            <person name="Yu Y."/>
            <person name="Chen C."/>
            <person name="Johnson J."/>
            <person name="Rokhsar D."/>
            <person name="Baxter I."/>
            <person name="Schmutz J."/>
            <person name="Brutnell T."/>
            <person name="Kellogg E."/>
        </authorList>
    </citation>
    <scope>NUCLEOTIDE SEQUENCE [LARGE SCALE GENOMIC DNA]</scope>
</reference>
<evidence type="ECO:0000313" key="2">
    <source>
        <dbReference type="Proteomes" id="UP000298652"/>
    </source>
</evidence>
<proteinExistence type="predicted"/>
<evidence type="ECO:0000313" key="1">
    <source>
        <dbReference type="EMBL" id="TKW05992.1"/>
    </source>
</evidence>
<name>A0A4U6TUX4_SETVI</name>
<gene>
    <name evidence="1" type="ORF">SEVIR_7G213050v2</name>
</gene>